<dbReference type="AlphaFoldDB" id="A0A2T0RVN4"/>
<feature type="chain" id="PRO_5015585168" evidence="1">
    <location>
        <begin position="20"/>
        <end position="196"/>
    </location>
</feature>
<keyword evidence="3" id="KW-1185">Reference proteome</keyword>
<dbReference type="OrthoDB" id="9828895at2"/>
<dbReference type="RefSeq" id="WP_106204043.1">
    <property type="nucleotide sequence ID" value="NZ_PVTD01000002.1"/>
</dbReference>
<proteinExistence type="predicted"/>
<accession>A0A2T0RVN4</accession>
<dbReference type="Proteomes" id="UP000239480">
    <property type="component" value="Unassembled WGS sequence"/>
</dbReference>
<evidence type="ECO:0000313" key="3">
    <source>
        <dbReference type="Proteomes" id="UP000239480"/>
    </source>
</evidence>
<keyword evidence="1" id="KW-0732">Signal</keyword>
<feature type="signal peptide" evidence="1">
    <location>
        <begin position="1"/>
        <end position="19"/>
    </location>
</feature>
<evidence type="ECO:0000256" key="1">
    <source>
        <dbReference type="SAM" id="SignalP"/>
    </source>
</evidence>
<comment type="caution">
    <text evidence="2">The sequence shown here is derived from an EMBL/GenBank/DDBJ whole genome shotgun (WGS) entry which is preliminary data.</text>
</comment>
<protein>
    <submittedName>
        <fullName evidence="2">Uncharacterized protein</fullName>
    </submittedName>
</protein>
<organism evidence="2 3">
    <name type="scientific">Aliiruegeria haliotis</name>
    <dbReference type="NCBI Taxonomy" id="1280846"/>
    <lineage>
        <taxon>Bacteria</taxon>
        <taxon>Pseudomonadati</taxon>
        <taxon>Pseudomonadota</taxon>
        <taxon>Alphaproteobacteria</taxon>
        <taxon>Rhodobacterales</taxon>
        <taxon>Roseobacteraceae</taxon>
        <taxon>Aliiruegeria</taxon>
    </lineage>
</organism>
<dbReference type="EMBL" id="PVTD01000002">
    <property type="protein sequence ID" value="PRY25113.1"/>
    <property type="molecule type" value="Genomic_DNA"/>
</dbReference>
<sequence>MIRPALCLGAFAVSLLAGAGNVAAADHRVLCLEHVKALLADPRPEGSPKLGDCVRDDITTGQVDMQSMGFAALSDQPARNVQKLIDAGFPVATGQGVVVIGTLNKLFVEGRISGEAYLQSSEPLVDAGALIILGDGPLDVLSELLRNAPEPQTVCGFAEIVGGFDVFEDRTMPRQFAADNPAFDTDDLDVLRDCGL</sequence>
<name>A0A2T0RVN4_9RHOB</name>
<reference evidence="2 3" key="1">
    <citation type="submission" date="2018-03" db="EMBL/GenBank/DDBJ databases">
        <title>Genomic Encyclopedia of Archaeal and Bacterial Type Strains, Phase II (KMG-II): from individual species to whole genera.</title>
        <authorList>
            <person name="Goeker M."/>
        </authorList>
    </citation>
    <scope>NUCLEOTIDE SEQUENCE [LARGE SCALE GENOMIC DNA]</scope>
    <source>
        <strain evidence="2 3">DSM 29328</strain>
    </source>
</reference>
<gene>
    <name evidence="2" type="ORF">CLV78_102290</name>
</gene>
<evidence type="ECO:0000313" key="2">
    <source>
        <dbReference type="EMBL" id="PRY25113.1"/>
    </source>
</evidence>